<dbReference type="SUPFAM" id="SSF81383">
    <property type="entry name" value="F-box domain"/>
    <property type="match status" value="1"/>
</dbReference>
<accession>A0A8H6Y2E7</accession>
<dbReference type="AlphaFoldDB" id="A0A8H6Y2E7"/>
<feature type="domain" description="F-box" evidence="1">
    <location>
        <begin position="1"/>
        <end position="46"/>
    </location>
</feature>
<dbReference type="Gene3D" id="1.20.1280.50">
    <property type="match status" value="1"/>
</dbReference>
<organism evidence="2 3">
    <name type="scientific">Mycena sanguinolenta</name>
    <dbReference type="NCBI Taxonomy" id="230812"/>
    <lineage>
        <taxon>Eukaryota</taxon>
        <taxon>Fungi</taxon>
        <taxon>Dikarya</taxon>
        <taxon>Basidiomycota</taxon>
        <taxon>Agaricomycotina</taxon>
        <taxon>Agaricomycetes</taxon>
        <taxon>Agaricomycetidae</taxon>
        <taxon>Agaricales</taxon>
        <taxon>Marasmiineae</taxon>
        <taxon>Mycenaceae</taxon>
        <taxon>Mycena</taxon>
    </lineage>
</organism>
<evidence type="ECO:0000313" key="3">
    <source>
        <dbReference type="Proteomes" id="UP000623467"/>
    </source>
</evidence>
<gene>
    <name evidence="2" type="ORF">MSAN_01657800</name>
</gene>
<protein>
    <submittedName>
        <fullName evidence="2">F-box domain-containing protein</fullName>
    </submittedName>
</protein>
<comment type="caution">
    <text evidence="2">The sequence shown here is derived from an EMBL/GenBank/DDBJ whole genome shotgun (WGS) entry which is preliminary data.</text>
</comment>
<name>A0A8H6Y2E7_9AGAR</name>
<keyword evidence="3" id="KW-1185">Reference proteome</keyword>
<sequence>MILSELPTDILFEIVKLLPLPDPLALLLTCRSLNALSNALSFWISVLKTTRKRSPIACSPDTDLSQFPLPRLKNLAISWLQLQHNWNQPLPRVVRPPISHRLFKPEAEIIYAVQGTDILVLTSGDCVFCWDVFLGVPFPSAIYTGGEITQNAGSDLPGVCYVAVIATMSTAAHDVRRGYIMTIKHEGGKVTSITSECSQISTPQLDLESLFVAGDMVGTIGSMEHSEDCLVAVDGVGGENRLPTSNNTLKLHRSISEHAFLVCIPYQGHLYILLEDASSVQIHHISRKSLRAGRQEECGRYYSKINLSYPNFEPLCYTVPSTPFYGVTATFVRLHWNFQNETALVTSFTFLLNILTDAHDDDSGTVSPLEFAPDCVTEYVPGQLVDITLIWQDHSGLDVTAVIQPNDLFEPPRLILVRYHPETKSTSVHDFIVPDTIDVKNLERPTVDFTLRL</sequence>
<dbReference type="Proteomes" id="UP000623467">
    <property type="component" value="Unassembled WGS sequence"/>
</dbReference>
<dbReference type="EMBL" id="JACAZH010000014">
    <property type="protein sequence ID" value="KAF7350956.1"/>
    <property type="molecule type" value="Genomic_DNA"/>
</dbReference>
<evidence type="ECO:0000313" key="2">
    <source>
        <dbReference type="EMBL" id="KAF7350956.1"/>
    </source>
</evidence>
<dbReference type="Pfam" id="PF12937">
    <property type="entry name" value="F-box-like"/>
    <property type="match status" value="1"/>
</dbReference>
<dbReference type="PROSITE" id="PS50181">
    <property type="entry name" value="FBOX"/>
    <property type="match status" value="1"/>
</dbReference>
<dbReference type="InterPro" id="IPR036047">
    <property type="entry name" value="F-box-like_dom_sf"/>
</dbReference>
<dbReference type="InterPro" id="IPR001810">
    <property type="entry name" value="F-box_dom"/>
</dbReference>
<reference evidence="2" key="1">
    <citation type="submission" date="2020-05" db="EMBL/GenBank/DDBJ databases">
        <title>Mycena genomes resolve the evolution of fungal bioluminescence.</title>
        <authorList>
            <person name="Tsai I.J."/>
        </authorList>
    </citation>
    <scope>NUCLEOTIDE SEQUENCE</scope>
    <source>
        <strain evidence="2">160909Yilan</strain>
    </source>
</reference>
<dbReference type="OrthoDB" id="10322707at2759"/>
<evidence type="ECO:0000259" key="1">
    <source>
        <dbReference type="PROSITE" id="PS50181"/>
    </source>
</evidence>
<dbReference type="SMART" id="SM00256">
    <property type="entry name" value="FBOX"/>
    <property type="match status" value="1"/>
</dbReference>
<proteinExistence type="predicted"/>